<dbReference type="InterPro" id="IPR025449">
    <property type="entry name" value="JetB"/>
</dbReference>
<dbReference type="Proteomes" id="UP000285832">
    <property type="component" value="Unassembled WGS sequence"/>
</dbReference>
<reference evidence="4 5" key="1">
    <citation type="submission" date="2018-08" db="EMBL/GenBank/DDBJ databases">
        <title>A genome reference for cultivated species of the human gut microbiota.</title>
        <authorList>
            <person name="Zou Y."/>
            <person name="Xue W."/>
            <person name="Luo G."/>
        </authorList>
    </citation>
    <scope>NUCLEOTIDE SEQUENCE [LARGE SCALE GENOMIC DNA]</scope>
    <source>
        <strain evidence="3 6">AM09-9</strain>
        <strain evidence="2 5">AM25-1LB</strain>
        <strain evidence="1 4">TF11-7</strain>
    </source>
</reference>
<sequence length="214" mass="24935">MIEYYDLLNEEEQDDMRDLIQLLLRQTFLLERKYDRRAGRMVPVREYRFADRHLDFLKEYFRIAGITLRQNVHMGLIYIQEEALWGEKLSRLATIYILILKILYDEQMASVSSSNHVVVTLGMINGKAGDFHILTGMPSPTEMRKTIALLKKYQILEPLDVMEELDENSRMVIYPCINTVLVGDDVRELLGTFSEEEYSGDETAVQGTIEDMPE</sequence>
<dbReference type="EMBL" id="QRMI01000006">
    <property type="protein sequence ID" value="RHJ62990.1"/>
    <property type="molecule type" value="Genomic_DNA"/>
</dbReference>
<evidence type="ECO:0000313" key="6">
    <source>
        <dbReference type="Proteomes" id="UP000285832"/>
    </source>
</evidence>
<protein>
    <submittedName>
        <fullName evidence="1">DUF4194 domain-containing protein</fullName>
    </submittedName>
</protein>
<evidence type="ECO:0000313" key="1">
    <source>
        <dbReference type="EMBL" id="RGK40560.1"/>
    </source>
</evidence>
<gene>
    <name evidence="3" type="ORF">DW116_03325</name>
    <name evidence="2" type="ORF">DW672_06835</name>
    <name evidence="1" type="ORF">DXD17_06195</name>
</gene>
<accession>A0A3E4LSQ5</accession>
<dbReference type="RefSeq" id="WP_005610419.1">
    <property type="nucleotide sequence ID" value="NZ_CABKOA010000025.1"/>
</dbReference>
<comment type="caution">
    <text evidence="1">The sequence shown here is derived from an EMBL/GenBank/DDBJ whole genome shotgun (WGS) entry which is preliminary data.</text>
</comment>
<name>A0A3E4LSQ5_9FIRM</name>
<dbReference type="Proteomes" id="UP000260793">
    <property type="component" value="Unassembled WGS sequence"/>
</dbReference>
<dbReference type="Proteomes" id="UP000284902">
    <property type="component" value="Unassembled WGS sequence"/>
</dbReference>
<dbReference type="GeneID" id="77335286"/>
<evidence type="ECO:0000313" key="2">
    <source>
        <dbReference type="EMBL" id="RHF60823.1"/>
    </source>
</evidence>
<evidence type="ECO:0000313" key="5">
    <source>
        <dbReference type="Proteomes" id="UP000284902"/>
    </source>
</evidence>
<dbReference type="EMBL" id="QRHG01000014">
    <property type="protein sequence ID" value="RHF60823.1"/>
    <property type="molecule type" value="Genomic_DNA"/>
</dbReference>
<proteinExistence type="predicted"/>
<dbReference type="Pfam" id="PF13835">
    <property type="entry name" value="DUF4194"/>
    <property type="match status" value="1"/>
</dbReference>
<organism evidence="1 4">
    <name type="scientific">[Ruminococcus] lactaris</name>
    <dbReference type="NCBI Taxonomy" id="46228"/>
    <lineage>
        <taxon>Bacteria</taxon>
        <taxon>Bacillati</taxon>
        <taxon>Bacillota</taxon>
        <taxon>Clostridia</taxon>
        <taxon>Lachnospirales</taxon>
        <taxon>Lachnospiraceae</taxon>
        <taxon>Mediterraneibacter</taxon>
    </lineage>
</organism>
<evidence type="ECO:0000313" key="3">
    <source>
        <dbReference type="EMBL" id="RHJ62990.1"/>
    </source>
</evidence>
<dbReference type="AlphaFoldDB" id="A0A3E4LSQ5"/>
<dbReference type="EMBL" id="QSQN01000013">
    <property type="protein sequence ID" value="RGK40560.1"/>
    <property type="molecule type" value="Genomic_DNA"/>
</dbReference>
<evidence type="ECO:0000313" key="4">
    <source>
        <dbReference type="Proteomes" id="UP000260793"/>
    </source>
</evidence>